<dbReference type="Pfam" id="PF13639">
    <property type="entry name" value="zf-RING_2"/>
    <property type="match status" value="1"/>
</dbReference>
<dbReference type="InterPro" id="IPR013083">
    <property type="entry name" value="Znf_RING/FYVE/PHD"/>
</dbReference>
<evidence type="ECO:0000256" key="1">
    <source>
        <dbReference type="ARBA" id="ARBA00000900"/>
    </source>
</evidence>
<dbReference type="PROSITE" id="PS50089">
    <property type="entry name" value="ZF_RING_2"/>
    <property type="match status" value="1"/>
</dbReference>
<dbReference type="EC" id="2.3.2.27" evidence="2"/>
<evidence type="ECO:0000256" key="3">
    <source>
        <dbReference type="ARBA" id="ARBA00022679"/>
    </source>
</evidence>
<protein>
    <recommendedName>
        <fullName evidence="2">RING-type E3 ubiquitin transferase</fullName>
        <ecNumber evidence="2">2.3.2.27</ecNumber>
    </recommendedName>
</protein>
<keyword evidence="5 8" id="KW-0863">Zinc-finger</keyword>
<reference evidence="10 11" key="1">
    <citation type="journal article" date="2013" name="BMC Genomics">
        <title>Reconstruction of the lipid metabolism for the microalga Monoraphidium neglectum from its genome sequence reveals characteristics suitable for biofuel production.</title>
        <authorList>
            <person name="Bogen C."/>
            <person name="Al-Dilaimi A."/>
            <person name="Albersmeier A."/>
            <person name="Wichmann J."/>
            <person name="Grundmann M."/>
            <person name="Rupp O."/>
            <person name="Lauersen K.J."/>
            <person name="Blifernez-Klassen O."/>
            <person name="Kalinowski J."/>
            <person name="Goesmann A."/>
            <person name="Mussgnug J.H."/>
            <person name="Kruse O."/>
        </authorList>
    </citation>
    <scope>NUCLEOTIDE SEQUENCE [LARGE SCALE GENOMIC DNA]</scope>
    <source>
        <strain evidence="10 11">SAG 48.87</strain>
    </source>
</reference>
<evidence type="ECO:0000256" key="7">
    <source>
        <dbReference type="ARBA" id="ARBA00022833"/>
    </source>
</evidence>
<dbReference type="STRING" id="145388.A0A0D2KWT4"/>
<proteinExistence type="predicted"/>
<accession>A0A0D2KWT4</accession>
<feature type="domain" description="RING-type" evidence="9">
    <location>
        <begin position="491"/>
        <end position="532"/>
    </location>
</feature>
<keyword evidence="4" id="KW-0479">Metal-binding</keyword>
<name>A0A0D2KWT4_9CHLO</name>
<evidence type="ECO:0000313" key="11">
    <source>
        <dbReference type="Proteomes" id="UP000054498"/>
    </source>
</evidence>
<dbReference type="Gene3D" id="3.30.40.10">
    <property type="entry name" value="Zinc/RING finger domain, C3HC4 (zinc finger)"/>
    <property type="match status" value="1"/>
</dbReference>
<gene>
    <name evidence="10" type="ORF">MNEG_8253</name>
</gene>
<evidence type="ECO:0000256" key="2">
    <source>
        <dbReference type="ARBA" id="ARBA00012483"/>
    </source>
</evidence>
<dbReference type="GO" id="GO:0061630">
    <property type="term" value="F:ubiquitin protein ligase activity"/>
    <property type="evidence" value="ECO:0007669"/>
    <property type="project" value="UniProtKB-EC"/>
</dbReference>
<dbReference type="GeneID" id="25741129"/>
<dbReference type="RefSeq" id="XP_013898728.1">
    <property type="nucleotide sequence ID" value="XM_014043274.1"/>
</dbReference>
<dbReference type="GO" id="GO:0008270">
    <property type="term" value="F:zinc ion binding"/>
    <property type="evidence" value="ECO:0007669"/>
    <property type="project" value="UniProtKB-KW"/>
</dbReference>
<keyword evidence="6" id="KW-0833">Ubl conjugation pathway</keyword>
<dbReference type="SMART" id="SM00184">
    <property type="entry name" value="RING"/>
    <property type="match status" value="1"/>
</dbReference>
<evidence type="ECO:0000256" key="4">
    <source>
        <dbReference type="ARBA" id="ARBA00022723"/>
    </source>
</evidence>
<dbReference type="AlphaFoldDB" id="A0A0D2KWT4"/>
<dbReference type="EMBL" id="KK101766">
    <property type="protein sequence ID" value="KIY99708.1"/>
    <property type="molecule type" value="Genomic_DNA"/>
</dbReference>
<keyword evidence="7" id="KW-0862">Zinc</keyword>
<keyword evidence="3" id="KW-0808">Transferase</keyword>
<evidence type="ECO:0000259" key="9">
    <source>
        <dbReference type="PROSITE" id="PS50089"/>
    </source>
</evidence>
<dbReference type="PANTHER" id="PTHR46463">
    <property type="entry name" value="ZINC FINGER, RING/FYVE/PHD-TYPE"/>
    <property type="match status" value="1"/>
</dbReference>
<comment type="catalytic activity">
    <reaction evidence="1">
        <text>S-ubiquitinyl-[E2 ubiquitin-conjugating enzyme]-L-cysteine + [acceptor protein]-L-lysine = [E2 ubiquitin-conjugating enzyme]-L-cysteine + N(6)-ubiquitinyl-[acceptor protein]-L-lysine.</text>
        <dbReference type="EC" id="2.3.2.27"/>
    </reaction>
</comment>
<dbReference type="KEGG" id="mng:MNEG_8253"/>
<organism evidence="10 11">
    <name type="scientific">Monoraphidium neglectum</name>
    <dbReference type="NCBI Taxonomy" id="145388"/>
    <lineage>
        <taxon>Eukaryota</taxon>
        <taxon>Viridiplantae</taxon>
        <taxon>Chlorophyta</taxon>
        <taxon>core chlorophytes</taxon>
        <taxon>Chlorophyceae</taxon>
        <taxon>CS clade</taxon>
        <taxon>Sphaeropleales</taxon>
        <taxon>Selenastraceae</taxon>
        <taxon>Monoraphidium</taxon>
    </lineage>
</organism>
<dbReference type="PANTHER" id="PTHR46463:SF78">
    <property type="entry name" value="RING-TYPE DOMAIN-CONTAINING PROTEIN"/>
    <property type="match status" value="1"/>
</dbReference>
<dbReference type="SUPFAM" id="SSF57850">
    <property type="entry name" value="RING/U-box"/>
    <property type="match status" value="1"/>
</dbReference>
<dbReference type="OrthoDB" id="8062037at2759"/>
<evidence type="ECO:0000313" key="10">
    <source>
        <dbReference type="EMBL" id="KIY99708.1"/>
    </source>
</evidence>
<dbReference type="Proteomes" id="UP000054498">
    <property type="component" value="Unassembled WGS sequence"/>
</dbReference>
<evidence type="ECO:0000256" key="5">
    <source>
        <dbReference type="ARBA" id="ARBA00022771"/>
    </source>
</evidence>
<sequence length="536" mass="57967">MPRELVSAGPRSGGLALEDWLKLYWRPGNYNSGRCAEFQFSGRKPNGDLLYKLVAITDDYRGRKASIYRAPLQRGRLCASICLLEPPHEVDLAAVCVKQDDDTVYYDEQRLGVGAGWDVTLDADYARIQNCAFAAAGPGIGRSEAVDNLDVALSVLRVHQTFLRTQPQLQRLTRIVHEAPKMRDTMQKYIACIASAGAHEFDAAQLETMFNTAVERNMRHSGRGAIGDPPGDVRALFGFLVMMPLVKRHYTPECDPWTLAPTIYDAFLSTINALPMDDYHKCVVQMGKVFGSVARRGAGRALRTLRTERRATRHSASYSDRVGWLQAGEGVRCRRVASGDNGDDGDEAVRVIGESLERWSSVSFSAAALEGGGALTLRFAPTHPAEGRAKLSLGRGGRVWLDTYAAAPVVVSRGGGGGGDGGDGGSLVVSCAGHDTWHLPLRDAARAPLVLAFRHAIMEVTLQAAGGAAAAASRAALRAARAYNSEPSDVCIICLDDLVGGESRAVLRCRHQFHADCIAEWRRRSGACPLCNQSCG</sequence>
<keyword evidence="11" id="KW-1185">Reference proteome</keyword>
<dbReference type="InterPro" id="IPR001841">
    <property type="entry name" value="Znf_RING"/>
</dbReference>
<evidence type="ECO:0000256" key="6">
    <source>
        <dbReference type="ARBA" id="ARBA00022786"/>
    </source>
</evidence>
<evidence type="ECO:0000256" key="8">
    <source>
        <dbReference type="PROSITE-ProRule" id="PRU00175"/>
    </source>
</evidence>